<protein>
    <submittedName>
        <fullName evidence="1">Uncharacterized protein</fullName>
    </submittedName>
</protein>
<keyword evidence="2" id="KW-1185">Reference proteome</keyword>
<comment type="caution">
    <text evidence="1">The sequence shown here is derived from an EMBL/GenBank/DDBJ whole genome shotgun (WGS) entry which is preliminary data.</text>
</comment>
<sequence>MWNQACSQFPDGMTSQKAMTSKRTSLHILPCTVSQLLSASEVSNDTFGICDLELNQVSVVGVVRGFAPSVTSVQYSVDDMTGPALTVKQWVNTEASSINRLCSEDCALRTFASPGTYVKVIGSLRNFIGQRSLLAMTIRCIKDTNEITSHMLEVVRAHMQLFGKAFDVNMNTTAVSLSGRVVEHRGGGLSQGILPKGLTTIQGQVCGFKVLHAIKRFSVCDYGISFHDLRTQLDYLSMRDIRYLTTSLYLLCACMSFWVNSPLVCNKTFKKTDGWLSMKFGMDIYGLWMMELNVLDLMAFPLETPLGQHFHMLTLALNLTICNLDTYDSNTTHNQRIFTQTTEEEPEAQEEEEPFHLPFSDEEQVINP</sequence>
<dbReference type="EMBL" id="CM041548">
    <property type="protein sequence ID" value="KAI3359055.1"/>
    <property type="molecule type" value="Genomic_DNA"/>
</dbReference>
<name>A0ACB8VUC4_9TELE</name>
<reference evidence="1" key="1">
    <citation type="submission" date="2022-04" db="EMBL/GenBank/DDBJ databases">
        <title>Jade perch genome.</title>
        <authorList>
            <person name="Chao B."/>
        </authorList>
    </citation>
    <scope>NUCLEOTIDE SEQUENCE</scope>
    <source>
        <strain evidence="1">CB-2022</strain>
    </source>
</reference>
<feature type="non-terminal residue" evidence="1">
    <location>
        <position position="368"/>
    </location>
</feature>
<evidence type="ECO:0000313" key="1">
    <source>
        <dbReference type="EMBL" id="KAI3359055.1"/>
    </source>
</evidence>
<evidence type="ECO:0000313" key="2">
    <source>
        <dbReference type="Proteomes" id="UP000831701"/>
    </source>
</evidence>
<organism evidence="1 2">
    <name type="scientific">Scortum barcoo</name>
    <name type="common">barcoo grunter</name>
    <dbReference type="NCBI Taxonomy" id="214431"/>
    <lineage>
        <taxon>Eukaryota</taxon>
        <taxon>Metazoa</taxon>
        <taxon>Chordata</taxon>
        <taxon>Craniata</taxon>
        <taxon>Vertebrata</taxon>
        <taxon>Euteleostomi</taxon>
        <taxon>Actinopterygii</taxon>
        <taxon>Neopterygii</taxon>
        <taxon>Teleostei</taxon>
        <taxon>Neoteleostei</taxon>
        <taxon>Acanthomorphata</taxon>
        <taxon>Eupercaria</taxon>
        <taxon>Centrarchiformes</taxon>
        <taxon>Terapontoidei</taxon>
        <taxon>Terapontidae</taxon>
        <taxon>Scortum</taxon>
    </lineage>
</organism>
<dbReference type="Proteomes" id="UP000831701">
    <property type="component" value="Chromosome 18"/>
</dbReference>
<accession>A0ACB8VUC4</accession>
<proteinExistence type="predicted"/>
<gene>
    <name evidence="1" type="ORF">L3Q82_014749</name>
</gene>